<keyword evidence="8 9" id="KW-0961">Cell wall biogenesis/degradation</keyword>
<evidence type="ECO:0000256" key="4">
    <source>
        <dbReference type="ARBA" id="ARBA00022741"/>
    </source>
</evidence>
<dbReference type="GO" id="GO:0005524">
    <property type="term" value="F:ATP binding"/>
    <property type="evidence" value="ECO:0007669"/>
    <property type="project" value="UniProtKB-KW"/>
</dbReference>
<dbReference type="Gene3D" id="3.40.1190.10">
    <property type="entry name" value="Mur-like, catalytic domain"/>
    <property type="match status" value="1"/>
</dbReference>
<dbReference type="SUPFAM" id="SSF53623">
    <property type="entry name" value="MurD-like peptide ligases, catalytic domain"/>
    <property type="match status" value="1"/>
</dbReference>
<feature type="transmembrane region" description="Helical" evidence="10">
    <location>
        <begin position="12"/>
        <end position="31"/>
    </location>
</feature>
<evidence type="ECO:0000256" key="10">
    <source>
        <dbReference type="SAM" id="Phobius"/>
    </source>
</evidence>
<dbReference type="InterPro" id="IPR013221">
    <property type="entry name" value="Mur_ligase_cen"/>
</dbReference>
<accession>A0A1G2AQC0</accession>
<evidence type="ECO:0000259" key="12">
    <source>
        <dbReference type="Pfam" id="PF08245"/>
    </source>
</evidence>
<dbReference type="AlphaFoldDB" id="A0A1G2AQC0"/>
<comment type="similarity">
    <text evidence="1">Belongs to the MurCDEF family. MurE subfamily.</text>
</comment>
<keyword evidence="7 9" id="KW-0573">Peptidoglycan synthesis</keyword>
<organism evidence="13 14">
    <name type="scientific">Candidatus Kerfeldbacteria bacterium RIFCSPHIGHO2_02_FULL_42_14</name>
    <dbReference type="NCBI Taxonomy" id="1798540"/>
    <lineage>
        <taxon>Bacteria</taxon>
        <taxon>Candidatus Kerfeldiibacteriota</taxon>
    </lineage>
</organism>
<dbReference type="InterPro" id="IPR036565">
    <property type="entry name" value="Mur-like_cat_sf"/>
</dbReference>
<dbReference type="EMBL" id="MHKB01000010">
    <property type="protein sequence ID" value="OGY79092.1"/>
    <property type="molecule type" value="Genomic_DNA"/>
</dbReference>
<protein>
    <recommendedName>
        <fullName evidence="15">UDP-N-acetylmuramyl-tripeptide synthetase</fullName>
    </recommendedName>
</protein>
<keyword evidence="9" id="KW-0132">Cell division</keyword>
<dbReference type="GO" id="GO:0071555">
    <property type="term" value="P:cell wall organization"/>
    <property type="evidence" value="ECO:0007669"/>
    <property type="project" value="UniProtKB-KW"/>
</dbReference>
<keyword evidence="10" id="KW-0812">Transmembrane</keyword>
<gene>
    <name evidence="13" type="ORF">A3B74_01330</name>
</gene>
<evidence type="ECO:0000256" key="7">
    <source>
        <dbReference type="ARBA" id="ARBA00022984"/>
    </source>
</evidence>
<comment type="caution">
    <text evidence="13">The sequence shown here is derived from an EMBL/GenBank/DDBJ whole genome shotgun (WGS) entry which is preliminary data.</text>
</comment>
<comment type="pathway">
    <text evidence="9">Cell wall biogenesis; peptidoglycan biosynthesis.</text>
</comment>
<evidence type="ECO:0008006" key="15">
    <source>
        <dbReference type="Google" id="ProtNLM"/>
    </source>
</evidence>
<dbReference type="InterPro" id="IPR018109">
    <property type="entry name" value="Folylpolyglutamate_synth_CS"/>
</dbReference>
<name>A0A1G2AQC0_9BACT</name>
<keyword evidence="4" id="KW-0547">Nucleotide-binding</keyword>
<dbReference type="STRING" id="1798540.A3B74_01330"/>
<dbReference type="Pfam" id="PF08245">
    <property type="entry name" value="Mur_ligase_M"/>
    <property type="match status" value="1"/>
</dbReference>
<keyword evidence="3" id="KW-0436">Ligase</keyword>
<dbReference type="PROSITE" id="PS01011">
    <property type="entry name" value="FOLYLPOLYGLU_SYNT_1"/>
    <property type="match status" value="1"/>
</dbReference>
<keyword evidence="10" id="KW-1133">Transmembrane helix</keyword>
<proteinExistence type="inferred from homology"/>
<keyword evidence="9" id="KW-0131">Cell cycle</keyword>
<dbReference type="GO" id="GO:0005737">
    <property type="term" value="C:cytoplasm"/>
    <property type="evidence" value="ECO:0007669"/>
    <property type="project" value="UniProtKB-SubCell"/>
</dbReference>
<reference evidence="13 14" key="1">
    <citation type="journal article" date="2016" name="Nat. Commun.">
        <title>Thousands of microbial genomes shed light on interconnected biogeochemical processes in an aquifer system.</title>
        <authorList>
            <person name="Anantharaman K."/>
            <person name="Brown C.T."/>
            <person name="Hug L.A."/>
            <person name="Sharon I."/>
            <person name="Castelle C.J."/>
            <person name="Probst A.J."/>
            <person name="Thomas B.C."/>
            <person name="Singh A."/>
            <person name="Wilkins M.J."/>
            <person name="Karaoz U."/>
            <person name="Brodie E.L."/>
            <person name="Williams K.H."/>
            <person name="Hubbard S.S."/>
            <person name="Banfield J.F."/>
        </authorList>
    </citation>
    <scope>NUCLEOTIDE SEQUENCE [LARGE SCALE GENOMIC DNA]</scope>
</reference>
<keyword evidence="10" id="KW-0472">Membrane</keyword>
<dbReference type="GO" id="GO:0008360">
    <property type="term" value="P:regulation of cell shape"/>
    <property type="evidence" value="ECO:0007669"/>
    <property type="project" value="UniProtKB-KW"/>
</dbReference>
<dbReference type="Gene3D" id="3.90.190.20">
    <property type="entry name" value="Mur ligase, C-terminal domain"/>
    <property type="match status" value="1"/>
</dbReference>
<evidence type="ECO:0000256" key="1">
    <source>
        <dbReference type="ARBA" id="ARBA00005898"/>
    </source>
</evidence>
<evidence type="ECO:0000256" key="5">
    <source>
        <dbReference type="ARBA" id="ARBA00022840"/>
    </source>
</evidence>
<dbReference type="NCBIfam" id="TIGR01085">
    <property type="entry name" value="murE"/>
    <property type="match status" value="1"/>
</dbReference>
<dbReference type="GO" id="GO:0009252">
    <property type="term" value="P:peptidoglycan biosynthetic process"/>
    <property type="evidence" value="ECO:0007669"/>
    <property type="project" value="UniProtKB-UniPathway"/>
</dbReference>
<feature type="domain" description="Mur ligase central" evidence="12">
    <location>
        <begin position="43"/>
        <end position="256"/>
    </location>
</feature>
<keyword evidence="2" id="KW-0963">Cytoplasm</keyword>
<keyword evidence="5" id="KW-0067">ATP-binding</keyword>
<dbReference type="GO" id="GO:0004326">
    <property type="term" value="F:tetrahydrofolylpolyglutamate synthase activity"/>
    <property type="evidence" value="ECO:0007669"/>
    <property type="project" value="InterPro"/>
</dbReference>
<dbReference type="Proteomes" id="UP000177165">
    <property type="component" value="Unassembled WGS sequence"/>
</dbReference>
<dbReference type="GO" id="GO:0051301">
    <property type="term" value="P:cell division"/>
    <property type="evidence" value="ECO:0007669"/>
    <property type="project" value="UniProtKB-KW"/>
</dbReference>
<dbReference type="InterPro" id="IPR005761">
    <property type="entry name" value="UDP-N-AcMur-Glu-dNH2Pim_ligase"/>
</dbReference>
<sequence length="441" mass="49466">MVFKELFKKIIPATILSAYHLMLAWVAAVWYRFPSRRLIVIGVTGTKGKSTTSFFITKLLETLGESVGLSGTIMFKVGRREWPNTLKMTMPGRFRLQRLLRDMVRAGCAFAVIETTSEGIAQHRHRGIDYDVLVFTNLSPEHIERHGSFEAYKRAKQSLFQNLHRSFHKNLFFHKQVRRILKVIVVNRDDPHFAGFVQFSADQHVAVSLCDTAAAIFARDVISNDSGNTFTVADQHFTLSLLGDFNVMNALLTLAVGAVFDFSLEHMRLALAKLPQIPGRMQRIDGGQDFTVIVDYAHEPKSMEALFRNAKRLRKNPQSRIITLISSTGGGRDVARRPMLGKLAGGYADIVIVTDEDPYDEDPNVIMQAVARGVVEAGKILGQTFFIFQDRKEAIFEAIRLARSGDVVLLPAKGSERVMAVAHNTHIPWSDEAIAREALKK</sequence>
<evidence type="ECO:0000313" key="14">
    <source>
        <dbReference type="Proteomes" id="UP000177165"/>
    </source>
</evidence>
<feature type="domain" description="Mur ligase C-terminal" evidence="11">
    <location>
        <begin position="279"/>
        <end position="413"/>
    </location>
</feature>
<comment type="subcellular location">
    <subcellularLocation>
        <location evidence="9">Cytoplasm</location>
    </subcellularLocation>
</comment>
<dbReference type="PANTHER" id="PTHR23135">
    <property type="entry name" value="MUR LIGASE FAMILY MEMBER"/>
    <property type="match status" value="1"/>
</dbReference>
<evidence type="ECO:0000259" key="11">
    <source>
        <dbReference type="Pfam" id="PF02875"/>
    </source>
</evidence>
<dbReference type="SUPFAM" id="SSF53244">
    <property type="entry name" value="MurD-like peptide ligases, peptide-binding domain"/>
    <property type="match status" value="1"/>
</dbReference>
<evidence type="ECO:0000256" key="2">
    <source>
        <dbReference type="ARBA" id="ARBA00022490"/>
    </source>
</evidence>
<evidence type="ECO:0000256" key="6">
    <source>
        <dbReference type="ARBA" id="ARBA00022960"/>
    </source>
</evidence>
<dbReference type="InterPro" id="IPR004101">
    <property type="entry name" value="Mur_ligase_C"/>
</dbReference>
<evidence type="ECO:0000256" key="8">
    <source>
        <dbReference type="ARBA" id="ARBA00023316"/>
    </source>
</evidence>
<keyword evidence="6 9" id="KW-0133">Cell shape</keyword>
<dbReference type="UniPathway" id="UPA00219"/>
<evidence type="ECO:0000256" key="3">
    <source>
        <dbReference type="ARBA" id="ARBA00022598"/>
    </source>
</evidence>
<dbReference type="Pfam" id="PF02875">
    <property type="entry name" value="Mur_ligase_C"/>
    <property type="match status" value="1"/>
</dbReference>
<evidence type="ECO:0000313" key="13">
    <source>
        <dbReference type="EMBL" id="OGY79092.1"/>
    </source>
</evidence>
<dbReference type="PANTHER" id="PTHR23135:SF4">
    <property type="entry name" value="UDP-N-ACETYLMURAMOYL-L-ALANYL-D-GLUTAMATE--2,6-DIAMINOPIMELATE LIGASE MURE HOMOLOG, CHLOROPLASTIC"/>
    <property type="match status" value="1"/>
</dbReference>
<evidence type="ECO:0000256" key="9">
    <source>
        <dbReference type="RuleBase" id="RU004135"/>
    </source>
</evidence>
<dbReference type="InterPro" id="IPR036615">
    <property type="entry name" value="Mur_ligase_C_dom_sf"/>
</dbReference>